<dbReference type="AlphaFoldDB" id="A0AA39IZI1"/>
<name>A0AA39IZI1_9AGAR</name>
<evidence type="ECO:0000313" key="2">
    <source>
        <dbReference type="EMBL" id="KAK0433372.1"/>
    </source>
</evidence>
<gene>
    <name evidence="2" type="ORF">EV421DRAFT_1439924</name>
</gene>
<evidence type="ECO:0000313" key="3">
    <source>
        <dbReference type="Proteomes" id="UP001175226"/>
    </source>
</evidence>
<keyword evidence="3" id="KW-1185">Reference proteome</keyword>
<feature type="region of interest" description="Disordered" evidence="1">
    <location>
        <begin position="42"/>
        <end position="76"/>
    </location>
</feature>
<feature type="compositionally biased region" description="Basic residues" evidence="1">
    <location>
        <begin position="46"/>
        <end position="55"/>
    </location>
</feature>
<organism evidence="2 3">
    <name type="scientific">Armillaria borealis</name>
    <dbReference type="NCBI Taxonomy" id="47425"/>
    <lineage>
        <taxon>Eukaryota</taxon>
        <taxon>Fungi</taxon>
        <taxon>Dikarya</taxon>
        <taxon>Basidiomycota</taxon>
        <taxon>Agaricomycotina</taxon>
        <taxon>Agaricomycetes</taxon>
        <taxon>Agaricomycetidae</taxon>
        <taxon>Agaricales</taxon>
        <taxon>Marasmiineae</taxon>
        <taxon>Physalacriaceae</taxon>
        <taxon>Armillaria</taxon>
    </lineage>
</organism>
<dbReference type="EMBL" id="JAUEPT010000082">
    <property type="protein sequence ID" value="KAK0433372.1"/>
    <property type="molecule type" value="Genomic_DNA"/>
</dbReference>
<dbReference type="Proteomes" id="UP001175226">
    <property type="component" value="Unassembled WGS sequence"/>
</dbReference>
<proteinExistence type="predicted"/>
<accession>A0AA39IZI1</accession>
<evidence type="ECO:0000256" key="1">
    <source>
        <dbReference type="SAM" id="MobiDB-lite"/>
    </source>
</evidence>
<feature type="region of interest" description="Disordered" evidence="1">
    <location>
        <begin position="114"/>
        <end position="141"/>
    </location>
</feature>
<sequence length="379" mass="43897">MNSDTAGEEHRKCTRCIYSGPVSTFPMKKNLQRLLTCNQCTQKGAATRKTKRDQRAHKENASEPIRSNRRGPAPEQGAIMTMSWSEVIRLVKENSSKAFEVHVFAQLDDLVEEMREDRQEESGEQDTQDEGADATNALDGPDMITNEEIARRIARDLWEASGYRFIYKDCKTSDSAPGGKTYKFFCAQLKGQETKTRLVDDPEKRRARMSMNRFRCDGWLRITMAPGDPTLARIKIKHCNAHCKCVSLALSQGDRDMVRRMKNMPPSKIWNEVLRNNPDTEVTEKQIHREWMSVNRPYLLQYILSFFYIIGCFEKHYQKVRFTSLRHVSRIRVKSQLQEQHTCRLCPPLHRCPDFTAMPQEQNIASSSLLEAEWAELRL</sequence>
<protein>
    <submittedName>
        <fullName evidence="2">Uncharacterized protein</fullName>
    </submittedName>
</protein>
<feature type="compositionally biased region" description="Acidic residues" evidence="1">
    <location>
        <begin position="122"/>
        <end position="132"/>
    </location>
</feature>
<reference evidence="2" key="1">
    <citation type="submission" date="2023-06" db="EMBL/GenBank/DDBJ databases">
        <authorList>
            <consortium name="Lawrence Berkeley National Laboratory"/>
            <person name="Ahrendt S."/>
            <person name="Sahu N."/>
            <person name="Indic B."/>
            <person name="Wong-Bajracharya J."/>
            <person name="Merenyi Z."/>
            <person name="Ke H.-M."/>
            <person name="Monk M."/>
            <person name="Kocsube S."/>
            <person name="Drula E."/>
            <person name="Lipzen A."/>
            <person name="Balint B."/>
            <person name="Henrissat B."/>
            <person name="Andreopoulos B."/>
            <person name="Martin F.M."/>
            <person name="Harder C.B."/>
            <person name="Rigling D."/>
            <person name="Ford K.L."/>
            <person name="Foster G.D."/>
            <person name="Pangilinan J."/>
            <person name="Papanicolaou A."/>
            <person name="Barry K."/>
            <person name="LaButti K."/>
            <person name="Viragh M."/>
            <person name="Koriabine M."/>
            <person name="Yan M."/>
            <person name="Riley R."/>
            <person name="Champramary S."/>
            <person name="Plett K.L."/>
            <person name="Tsai I.J."/>
            <person name="Slot J."/>
            <person name="Sipos G."/>
            <person name="Plett J."/>
            <person name="Nagy L.G."/>
            <person name="Grigoriev I.V."/>
        </authorList>
    </citation>
    <scope>NUCLEOTIDE SEQUENCE</scope>
    <source>
        <strain evidence="2">FPL87.14</strain>
    </source>
</reference>
<comment type="caution">
    <text evidence="2">The sequence shown here is derived from an EMBL/GenBank/DDBJ whole genome shotgun (WGS) entry which is preliminary data.</text>
</comment>